<evidence type="ECO:0000313" key="3">
    <source>
        <dbReference type="EMBL" id="CAG8665116.1"/>
    </source>
</evidence>
<feature type="non-terminal residue" evidence="3">
    <location>
        <position position="1"/>
    </location>
</feature>
<dbReference type="Pfam" id="PF24209">
    <property type="entry name" value="DUF7431"/>
    <property type="match status" value="1"/>
</dbReference>
<sequence>NEQHLKPRPSSKEDAEPLTEITVVINEEEVLVLKLNVKNKLNKIREKFESYEEIEMANNVNFTKNGVMINITNDEKTFELKEILVGNKVYLKRKKKPSWRDLVRKFKLEYGRNYEENKDKVANKKAFIIKDCEFDVFTSDEYCYDDVTISSTDELIQNKSLFLKAQIELEILSATKLGLSIESAKNSQDHSETALKFYARNFGKAKISFQKQNVVLTQDFKNEVQKAIDSRDPKKIYKIIAEFGQFIPTTIQFGGRLYYEDTTNTTKNSANKNIEGSANLSIYGQGLEFQHKSGISNKSGSTMQHKGSFIFGGDKIKIYESKEAEWVTSLQDFRYWEPIEFCEPVSILEFLEEDLIKKIKEIIGKRIIYSKVQDYSYKINNLNYHIANLEMPGDVQTIFSDSEIDSQVFATILNMDENDDIFTYTLYTPERSKVPKVIINCISNNKKLRECHIKIRWMVVGYDPNINSALLSSVFCLQSAKKEMPAPSNNEHIFKMTEDNPLVACGIPVVSELKTGHEHLVIGYHFSFCKTAEKLMHVFMDMIYAKRKEVDRKKKSQKLFKKNKMHETDNKLPEFVSLYVNKVGECQQCIPEFIAKKLERFILEQPECKKAIKEKLRFVTVFNPEAAK</sequence>
<dbReference type="EMBL" id="CAJVQB010005574">
    <property type="protein sequence ID" value="CAG8665116.1"/>
    <property type="molecule type" value="Genomic_DNA"/>
</dbReference>
<reference evidence="3 4" key="1">
    <citation type="submission" date="2021-06" db="EMBL/GenBank/DDBJ databases">
        <authorList>
            <person name="Kallberg Y."/>
            <person name="Tangrot J."/>
            <person name="Rosling A."/>
        </authorList>
    </citation>
    <scope>NUCLEOTIDE SEQUENCE [LARGE SCALE GENOMIC DNA]</scope>
    <source>
        <strain evidence="3 4">120-4 pot B 10/14</strain>
    </source>
</reference>
<keyword evidence="4" id="KW-1185">Reference proteome</keyword>
<protein>
    <submittedName>
        <fullName evidence="3">44223_t:CDS:1</fullName>
    </submittedName>
</protein>
<dbReference type="Pfam" id="PF01823">
    <property type="entry name" value="MACPF"/>
    <property type="match status" value="1"/>
</dbReference>
<organism evidence="3 4">
    <name type="scientific">Gigaspora margarita</name>
    <dbReference type="NCBI Taxonomy" id="4874"/>
    <lineage>
        <taxon>Eukaryota</taxon>
        <taxon>Fungi</taxon>
        <taxon>Fungi incertae sedis</taxon>
        <taxon>Mucoromycota</taxon>
        <taxon>Glomeromycotina</taxon>
        <taxon>Glomeromycetes</taxon>
        <taxon>Diversisporales</taxon>
        <taxon>Gigasporaceae</taxon>
        <taxon>Gigaspora</taxon>
    </lineage>
</organism>
<gene>
    <name evidence="3" type="ORF">GMARGA_LOCUS10105</name>
</gene>
<evidence type="ECO:0000313" key="4">
    <source>
        <dbReference type="Proteomes" id="UP000789901"/>
    </source>
</evidence>
<accession>A0ABN7UT77</accession>
<dbReference type="Proteomes" id="UP000789901">
    <property type="component" value="Unassembled WGS sequence"/>
</dbReference>
<feature type="domain" description="MACPF" evidence="1">
    <location>
        <begin position="210"/>
        <end position="341"/>
    </location>
</feature>
<proteinExistence type="predicted"/>
<dbReference type="InterPro" id="IPR020864">
    <property type="entry name" value="MACPF"/>
</dbReference>
<feature type="domain" description="DUF7431" evidence="2">
    <location>
        <begin position="367"/>
        <end position="532"/>
    </location>
</feature>
<comment type="caution">
    <text evidence="3">The sequence shown here is derived from an EMBL/GenBank/DDBJ whole genome shotgun (WGS) entry which is preliminary data.</text>
</comment>
<name>A0ABN7UT77_GIGMA</name>
<dbReference type="InterPro" id="IPR055854">
    <property type="entry name" value="DUF7431"/>
</dbReference>
<evidence type="ECO:0000259" key="1">
    <source>
        <dbReference type="Pfam" id="PF01823"/>
    </source>
</evidence>
<evidence type="ECO:0000259" key="2">
    <source>
        <dbReference type="Pfam" id="PF24209"/>
    </source>
</evidence>